<dbReference type="EMBL" id="JAUHHV010000007">
    <property type="protein sequence ID" value="KAK1418678.1"/>
    <property type="molecule type" value="Genomic_DNA"/>
</dbReference>
<protein>
    <recommendedName>
        <fullName evidence="9">Ubiquitin-conjugating enzyme E2 H</fullName>
    </recommendedName>
    <alternativeName>
        <fullName evidence="12">(E3-independent) E2 ubiquitin-conjugating enzyme H</fullName>
    </alternativeName>
    <alternativeName>
        <fullName evidence="10">E2 ubiquitin-conjugating enzyme H</fullName>
    </alternativeName>
    <alternativeName>
        <fullName evidence="13">Ubiquitin carrier protein H</fullName>
    </alternativeName>
    <alternativeName>
        <fullName evidence="11">Ubiquitin-protein ligase H</fullName>
    </alternativeName>
</protein>
<evidence type="ECO:0000256" key="10">
    <source>
        <dbReference type="ARBA" id="ARBA00076312"/>
    </source>
</evidence>
<dbReference type="PROSITE" id="PS00183">
    <property type="entry name" value="UBC_1"/>
    <property type="match status" value="1"/>
</dbReference>
<dbReference type="PANTHER" id="PTHR34797:SF1">
    <property type="entry name" value="ATG8-INTERACTING PROTEIN 2"/>
    <property type="match status" value="1"/>
</dbReference>
<feature type="transmembrane region" description="Helical" evidence="16">
    <location>
        <begin position="250"/>
        <end position="270"/>
    </location>
</feature>
<keyword evidence="16" id="KW-0472">Membrane</keyword>
<evidence type="ECO:0000256" key="16">
    <source>
        <dbReference type="SAM" id="Phobius"/>
    </source>
</evidence>
<evidence type="ECO:0000256" key="14">
    <source>
        <dbReference type="PROSITE-ProRule" id="PRU10133"/>
    </source>
</evidence>
<dbReference type="InterPro" id="IPR040304">
    <property type="entry name" value="ATG8-IP-1/2"/>
</dbReference>
<dbReference type="Pfam" id="PF00179">
    <property type="entry name" value="UQ_con"/>
    <property type="match status" value="1"/>
</dbReference>
<dbReference type="InterPro" id="IPR023313">
    <property type="entry name" value="UBQ-conjugating_AS"/>
</dbReference>
<name>A0AAD8K9X8_TARER</name>
<evidence type="ECO:0000256" key="15">
    <source>
        <dbReference type="SAM" id="MobiDB-lite"/>
    </source>
</evidence>
<keyword evidence="16" id="KW-1133">Transmembrane helix</keyword>
<dbReference type="InterPro" id="IPR000608">
    <property type="entry name" value="UBC"/>
</dbReference>
<organism evidence="18 19">
    <name type="scientific">Tagetes erecta</name>
    <name type="common">African marigold</name>
    <dbReference type="NCBI Taxonomy" id="13708"/>
    <lineage>
        <taxon>Eukaryota</taxon>
        <taxon>Viridiplantae</taxon>
        <taxon>Streptophyta</taxon>
        <taxon>Embryophyta</taxon>
        <taxon>Tracheophyta</taxon>
        <taxon>Spermatophyta</taxon>
        <taxon>Magnoliopsida</taxon>
        <taxon>eudicotyledons</taxon>
        <taxon>Gunneridae</taxon>
        <taxon>Pentapetalae</taxon>
        <taxon>asterids</taxon>
        <taxon>campanulids</taxon>
        <taxon>Asterales</taxon>
        <taxon>Asteraceae</taxon>
        <taxon>Asteroideae</taxon>
        <taxon>Heliantheae alliance</taxon>
        <taxon>Tageteae</taxon>
        <taxon>Tagetes</taxon>
    </lineage>
</organism>
<evidence type="ECO:0000256" key="1">
    <source>
        <dbReference type="ARBA" id="ARBA00022679"/>
    </source>
</evidence>
<evidence type="ECO:0000256" key="2">
    <source>
        <dbReference type="ARBA" id="ARBA00022741"/>
    </source>
</evidence>
<comment type="caution">
    <text evidence="18">The sequence shown here is derived from an EMBL/GenBank/DDBJ whole genome shotgun (WGS) entry which is preliminary data.</text>
</comment>
<feature type="active site" description="Glycyl thioester intermediate" evidence="14">
    <location>
        <position position="85"/>
    </location>
</feature>
<dbReference type="FunFam" id="3.10.110.10:FF:000078">
    <property type="entry name" value="ubiquitin-conjugating enzyme E2 H isoform X2"/>
    <property type="match status" value="1"/>
</dbReference>
<dbReference type="CDD" id="cd23797">
    <property type="entry name" value="UBCc_UBE2H"/>
    <property type="match status" value="1"/>
</dbReference>
<evidence type="ECO:0000256" key="9">
    <source>
        <dbReference type="ARBA" id="ARBA00072436"/>
    </source>
</evidence>
<dbReference type="AlphaFoldDB" id="A0AAD8K9X8"/>
<evidence type="ECO:0000256" key="4">
    <source>
        <dbReference type="ARBA" id="ARBA00022840"/>
    </source>
</evidence>
<evidence type="ECO:0000313" key="18">
    <source>
        <dbReference type="EMBL" id="KAK1418678.1"/>
    </source>
</evidence>
<evidence type="ECO:0000256" key="6">
    <source>
        <dbReference type="ARBA" id="ARBA00022990"/>
    </source>
</evidence>
<feature type="region of interest" description="Disordered" evidence="15">
    <location>
        <begin position="149"/>
        <end position="173"/>
    </location>
</feature>
<feature type="compositionally biased region" description="Basic and acidic residues" evidence="15">
    <location>
        <begin position="310"/>
        <end position="323"/>
    </location>
</feature>
<dbReference type="GO" id="GO:0004842">
    <property type="term" value="F:ubiquitin-protein transferase activity"/>
    <property type="evidence" value="ECO:0007669"/>
    <property type="project" value="UniProtKB-ARBA"/>
</dbReference>
<sequence>MSLSNKRKDADLMKLMMQDHKVEMINDSVNEFHVYMNGPADSPYAGGVWKVRVELPDDYPYSSPSIGFANTIYHPNIDERSGTVCLNVLNQNWSPMFDLVNVFEVFLPQLLLEPNAMDPLNPDAADLLLSDEATYEARVREYCQRYAKPEDVSAAEDEKPSDEEKSEEIEDSEDEAAVVEYKYCYTTLSLIHLQSPVTPTFLSPAIPGFLYLFTPIIYYPPLRNFNHFPVTGVSSTQSPIYCNTQLKMNLNVDLVYCCLLGGILLLFVVLNDETMADKEEGKETDSRGADWEVVSLTASTYAAAPGSDIGESRSGEKGDLVDTDKSETSNALFMSGHFVFPPSQHENLPLESENAEILGEHGGKDRKEKGEKSYAKDEDNWNIEKLTESVHENQYFDEKVNRSTVNDVDFRDSRTLRGLNLVGKEEDIYNSAKFHSFRSEPIMGESNIDDEERVLAESIESSDLTVGSNVPSFPKHTEEDNYDASGLPYAAWWKKQAAALYAHAKEANTLWSIFIAAAVMGLVIIGQQWQQERWKVLHHRWHSGVYDEKFGRMVGPISRFKDAIVGGNRRGFSIRSRDH</sequence>
<comment type="function">
    <text evidence="7">Accepts ubiquitin from the E1 complex and catalyzes its covalent attachment to other proteins. E2 ubiquitin conjugating enzyme that transfers ubiquitin to MAEA, a core component of the CTLH E3 ubiquitin-protein ligase complex. In vitro catalyzes 'Lys-11'- and 'Lys-48'-linked polyubiquitination. Capable, in vitro, to ubiquitinate histone H2A.</text>
</comment>
<dbReference type="InterPro" id="IPR016135">
    <property type="entry name" value="UBQ-conjugating_enzyme/RWD"/>
</dbReference>
<dbReference type="PANTHER" id="PTHR34797">
    <property type="entry name" value="ATG8-INTERACTING PROTEIN 2"/>
    <property type="match status" value="1"/>
</dbReference>
<evidence type="ECO:0000256" key="8">
    <source>
        <dbReference type="ARBA" id="ARBA00063081"/>
    </source>
</evidence>
<reference evidence="18" key="1">
    <citation type="journal article" date="2023" name="bioRxiv">
        <title>Improved chromosome-level genome assembly for marigold (Tagetes erecta).</title>
        <authorList>
            <person name="Jiang F."/>
            <person name="Yuan L."/>
            <person name="Wang S."/>
            <person name="Wang H."/>
            <person name="Xu D."/>
            <person name="Wang A."/>
            <person name="Fan W."/>
        </authorList>
    </citation>
    <scope>NUCLEOTIDE SEQUENCE</scope>
    <source>
        <strain evidence="18">WSJ</strain>
        <tissue evidence="18">Leaf</tissue>
    </source>
</reference>
<feature type="compositionally biased region" description="Acidic residues" evidence="15">
    <location>
        <begin position="153"/>
        <end position="173"/>
    </location>
</feature>
<feature type="region of interest" description="Disordered" evidence="15">
    <location>
        <begin position="304"/>
        <end position="323"/>
    </location>
</feature>
<proteinExistence type="predicted"/>
<keyword evidence="3" id="KW-0833">Ubl conjugation pathway</keyword>
<dbReference type="PROSITE" id="PS50127">
    <property type="entry name" value="UBC_2"/>
    <property type="match status" value="1"/>
</dbReference>
<keyword evidence="6" id="KW-0007">Acetylation</keyword>
<dbReference type="GO" id="GO:0005524">
    <property type="term" value="F:ATP binding"/>
    <property type="evidence" value="ECO:0007669"/>
    <property type="project" value="UniProtKB-KW"/>
</dbReference>
<feature type="transmembrane region" description="Helical" evidence="16">
    <location>
        <begin position="509"/>
        <end position="526"/>
    </location>
</feature>
<comment type="subunit">
    <text evidence="8">Interacts with MAEA and WDR26, components of the CTLH complex that contains GID4, RANBP9 and/or RANBP10, MKLN1, MAEA, RMND5A (or alternatively its paralog RMND5B), GID8, ARMC8, WDR26 and YPEL5.</text>
</comment>
<evidence type="ECO:0000256" key="7">
    <source>
        <dbReference type="ARBA" id="ARBA00060202"/>
    </source>
</evidence>
<evidence type="ECO:0000256" key="5">
    <source>
        <dbReference type="ARBA" id="ARBA00022843"/>
    </source>
</evidence>
<keyword evidence="1" id="KW-0808">Transferase</keyword>
<keyword evidence="4" id="KW-0067">ATP-binding</keyword>
<feature type="domain" description="UBC core" evidence="17">
    <location>
        <begin position="3"/>
        <end position="148"/>
    </location>
</feature>
<gene>
    <name evidence="18" type="ORF">QVD17_27824</name>
</gene>
<dbReference type="Gene3D" id="3.10.110.10">
    <property type="entry name" value="Ubiquitin Conjugating Enzyme"/>
    <property type="match status" value="1"/>
</dbReference>
<evidence type="ECO:0000256" key="11">
    <source>
        <dbReference type="ARBA" id="ARBA00077502"/>
    </source>
</evidence>
<keyword evidence="16" id="KW-0812">Transmembrane</keyword>
<dbReference type="SMART" id="SM00212">
    <property type="entry name" value="UBCc"/>
    <property type="match status" value="1"/>
</dbReference>
<dbReference type="SUPFAM" id="SSF54495">
    <property type="entry name" value="UBC-like"/>
    <property type="match status" value="1"/>
</dbReference>
<evidence type="ECO:0000259" key="17">
    <source>
        <dbReference type="PROSITE" id="PS50127"/>
    </source>
</evidence>
<keyword evidence="5" id="KW-0832">Ubl conjugation</keyword>
<evidence type="ECO:0000256" key="3">
    <source>
        <dbReference type="ARBA" id="ARBA00022786"/>
    </source>
</evidence>
<keyword evidence="2" id="KW-0547">Nucleotide-binding</keyword>
<evidence type="ECO:0000313" key="19">
    <source>
        <dbReference type="Proteomes" id="UP001229421"/>
    </source>
</evidence>
<evidence type="ECO:0000256" key="12">
    <source>
        <dbReference type="ARBA" id="ARBA00078369"/>
    </source>
</evidence>
<dbReference type="Proteomes" id="UP001229421">
    <property type="component" value="Unassembled WGS sequence"/>
</dbReference>
<accession>A0AAD8K9X8</accession>
<evidence type="ECO:0000256" key="13">
    <source>
        <dbReference type="ARBA" id="ARBA00082119"/>
    </source>
</evidence>
<keyword evidence="19" id="KW-1185">Reference proteome</keyword>